<dbReference type="EMBL" id="LSRX01001308">
    <property type="protein sequence ID" value="OLP81148.1"/>
    <property type="molecule type" value="Genomic_DNA"/>
</dbReference>
<gene>
    <name evidence="1" type="ORF">AK812_SmicGene38356</name>
</gene>
<name>A0A1Q9CDZ5_SYMMI</name>
<comment type="caution">
    <text evidence="1">The sequence shown here is derived from an EMBL/GenBank/DDBJ whole genome shotgun (WGS) entry which is preliminary data.</text>
</comment>
<keyword evidence="2" id="KW-1185">Reference proteome</keyword>
<sequence>MPGCYQMEPKRPTVSQFQEKPPIPYGVMACKGGISESVLTEETASFGFVQTYKALRQNLPRGGRIDLAQMKAAKEGVPRTQAPRTVSVLWACRSAAALYKVIGQGGSENLGRLGLFKVLRMWGKQRQQIYADFAVRCQALQRAHVRDWSQ</sequence>
<organism evidence="1 2">
    <name type="scientific">Symbiodinium microadriaticum</name>
    <name type="common">Dinoflagellate</name>
    <name type="synonym">Zooxanthella microadriatica</name>
    <dbReference type="NCBI Taxonomy" id="2951"/>
    <lineage>
        <taxon>Eukaryota</taxon>
        <taxon>Sar</taxon>
        <taxon>Alveolata</taxon>
        <taxon>Dinophyceae</taxon>
        <taxon>Suessiales</taxon>
        <taxon>Symbiodiniaceae</taxon>
        <taxon>Symbiodinium</taxon>
    </lineage>
</organism>
<dbReference type="Proteomes" id="UP000186817">
    <property type="component" value="Unassembled WGS sequence"/>
</dbReference>
<evidence type="ECO:0000313" key="1">
    <source>
        <dbReference type="EMBL" id="OLP81148.1"/>
    </source>
</evidence>
<reference evidence="1 2" key="1">
    <citation type="submission" date="2016-02" db="EMBL/GenBank/DDBJ databases">
        <title>Genome analysis of coral dinoflagellate symbionts highlights evolutionary adaptations to a symbiotic lifestyle.</title>
        <authorList>
            <person name="Aranda M."/>
            <person name="Li Y."/>
            <person name="Liew Y.J."/>
            <person name="Baumgarten S."/>
            <person name="Simakov O."/>
            <person name="Wilson M."/>
            <person name="Piel J."/>
            <person name="Ashoor H."/>
            <person name="Bougouffa S."/>
            <person name="Bajic V.B."/>
            <person name="Ryu T."/>
            <person name="Ravasi T."/>
            <person name="Bayer T."/>
            <person name="Micklem G."/>
            <person name="Kim H."/>
            <person name="Bhak J."/>
            <person name="Lajeunesse T.C."/>
            <person name="Voolstra C.R."/>
        </authorList>
    </citation>
    <scope>NUCLEOTIDE SEQUENCE [LARGE SCALE GENOMIC DNA]</scope>
    <source>
        <strain evidence="1 2">CCMP2467</strain>
    </source>
</reference>
<evidence type="ECO:0000313" key="2">
    <source>
        <dbReference type="Proteomes" id="UP000186817"/>
    </source>
</evidence>
<dbReference type="AlphaFoldDB" id="A0A1Q9CDZ5"/>
<protein>
    <submittedName>
        <fullName evidence="1">Uncharacterized protein</fullName>
    </submittedName>
</protein>
<accession>A0A1Q9CDZ5</accession>
<proteinExistence type="predicted"/>